<organism evidence="2 3">
    <name type="scientific">Rhizopogon vinicolor AM-OR11-026</name>
    <dbReference type="NCBI Taxonomy" id="1314800"/>
    <lineage>
        <taxon>Eukaryota</taxon>
        <taxon>Fungi</taxon>
        <taxon>Dikarya</taxon>
        <taxon>Basidiomycota</taxon>
        <taxon>Agaricomycotina</taxon>
        <taxon>Agaricomycetes</taxon>
        <taxon>Agaricomycetidae</taxon>
        <taxon>Boletales</taxon>
        <taxon>Suillineae</taxon>
        <taxon>Rhizopogonaceae</taxon>
        <taxon>Rhizopogon</taxon>
    </lineage>
</organism>
<proteinExistence type="predicted"/>
<evidence type="ECO:0000256" key="1">
    <source>
        <dbReference type="SAM" id="MobiDB-lite"/>
    </source>
</evidence>
<sequence>MPHHPAVAEGRTGWNVSQAPATLAPPGHPQFQITGDPNSSFPSPTVARRDDSDPGAPLISCPSLRTNESVELTWAGEMVRRRAECDDSQATESFGGCAQQTYVLKIRGTQIATLSLPRRERRSLRSASGM</sequence>
<feature type="compositionally biased region" description="Polar residues" evidence="1">
    <location>
        <begin position="31"/>
        <end position="43"/>
    </location>
</feature>
<dbReference type="InParanoid" id="A0A1B7N2S2"/>
<reference evidence="2 3" key="1">
    <citation type="submission" date="2016-06" db="EMBL/GenBank/DDBJ databases">
        <title>Comparative genomics of the ectomycorrhizal sister species Rhizopogon vinicolor and Rhizopogon vesiculosus (Basidiomycota: Boletales) reveals a divergence of the mating type B locus.</title>
        <authorList>
            <consortium name="DOE Joint Genome Institute"/>
            <person name="Mujic A.B."/>
            <person name="Kuo A."/>
            <person name="Tritt A."/>
            <person name="Lipzen A."/>
            <person name="Chen C."/>
            <person name="Johnson J."/>
            <person name="Sharma A."/>
            <person name="Barry K."/>
            <person name="Grigoriev I.V."/>
            <person name="Spatafora J.W."/>
        </authorList>
    </citation>
    <scope>NUCLEOTIDE SEQUENCE [LARGE SCALE GENOMIC DNA]</scope>
    <source>
        <strain evidence="2 3">AM-OR11-026</strain>
    </source>
</reference>
<dbReference type="Proteomes" id="UP000092154">
    <property type="component" value="Unassembled WGS sequence"/>
</dbReference>
<accession>A0A1B7N2S2</accession>
<evidence type="ECO:0000313" key="3">
    <source>
        <dbReference type="Proteomes" id="UP000092154"/>
    </source>
</evidence>
<feature type="region of interest" description="Disordered" evidence="1">
    <location>
        <begin position="1"/>
        <end position="62"/>
    </location>
</feature>
<name>A0A1B7N2S2_9AGAM</name>
<evidence type="ECO:0000313" key="2">
    <source>
        <dbReference type="EMBL" id="OAX39142.1"/>
    </source>
</evidence>
<gene>
    <name evidence="2" type="ORF">K503DRAFT_769773</name>
</gene>
<dbReference type="AlphaFoldDB" id="A0A1B7N2S2"/>
<protein>
    <submittedName>
        <fullName evidence="2">Uncharacterized protein</fullName>
    </submittedName>
</protein>
<keyword evidence="3" id="KW-1185">Reference proteome</keyword>
<dbReference type="EMBL" id="KV448261">
    <property type="protein sequence ID" value="OAX39142.1"/>
    <property type="molecule type" value="Genomic_DNA"/>
</dbReference>